<dbReference type="GO" id="GO:0005524">
    <property type="term" value="F:ATP binding"/>
    <property type="evidence" value="ECO:0007669"/>
    <property type="project" value="UniProtKB-KW"/>
</dbReference>
<keyword evidence="3 10" id="KW-0662">Pyridine nucleotide biosynthesis</keyword>
<dbReference type="PANTHER" id="PTHR39321">
    <property type="entry name" value="NICOTINATE-NUCLEOTIDE ADENYLYLTRANSFERASE-RELATED"/>
    <property type="match status" value="1"/>
</dbReference>
<dbReference type="NCBIfam" id="TIGR00125">
    <property type="entry name" value="cyt_tran_rel"/>
    <property type="match status" value="1"/>
</dbReference>
<keyword evidence="7 10" id="KW-0067">ATP-binding</keyword>
<dbReference type="InterPro" id="IPR014729">
    <property type="entry name" value="Rossmann-like_a/b/a_fold"/>
</dbReference>
<evidence type="ECO:0000256" key="4">
    <source>
        <dbReference type="ARBA" id="ARBA00022679"/>
    </source>
</evidence>
<reference evidence="12 13" key="1">
    <citation type="journal article" date="2016" name="Nat. Commun.">
        <title>Thousands of microbial genomes shed light on interconnected biogeochemical processes in an aquifer system.</title>
        <authorList>
            <person name="Anantharaman K."/>
            <person name="Brown C.T."/>
            <person name="Hug L.A."/>
            <person name="Sharon I."/>
            <person name="Castelle C.J."/>
            <person name="Probst A.J."/>
            <person name="Thomas B.C."/>
            <person name="Singh A."/>
            <person name="Wilkins M.J."/>
            <person name="Karaoz U."/>
            <person name="Brodie E.L."/>
            <person name="Williams K.H."/>
            <person name="Hubbard S.S."/>
            <person name="Banfield J.F."/>
        </authorList>
    </citation>
    <scope>NUCLEOTIDE SEQUENCE [LARGE SCALE GENOMIC DNA]</scope>
</reference>
<evidence type="ECO:0000256" key="7">
    <source>
        <dbReference type="ARBA" id="ARBA00022840"/>
    </source>
</evidence>
<comment type="function">
    <text evidence="1 10">Catalyzes the reversible adenylation of nicotinate mononucleotide (NaMN) to nicotinic acid adenine dinucleotide (NaAD).</text>
</comment>
<dbReference type="Pfam" id="PF01467">
    <property type="entry name" value="CTP_transf_like"/>
    <property type="match status" value="1"/>
</dbReference>
<keyword evidence="6 10" id="KW-0547">Nucleotide-binding</keyword>
<organism evidence="12 13">
    <name type="scientific">Candidatus Raymondbacteria bacterium RIFOXYD12_FULL_49_13</name>
    <dbReference type="NCBI Taxonomy" id="1817890"/>
    <lineage>
        <taxon>Bacteria</taxon>
        <taxon>Raymondiibacteriota</taxon>
    </lineage>
</organism>
<dbReference type="CDD" id="cd02165">
    <property type="entry name" value="NMNAT"/>
    <property type="match status" value="1"/>
</dbReference>
<evidence type="ECO:0000313" key="12">
    <source>
        <dbReference type="EMBL" id="OGK00258.1"/>
    </source>
</evidence>
<dbReference type="Gene3D" id="3.40.50.620">
    <property type="entry name" value="HUPs"/>
    <property type="match status" value="1"/>
</dbReference>
<evidence type="ECO:0000256" key="9">
    <source>
        <dbReference type="ARBA" id="ARBA00048721"/>
    </source>
</evidence>
<evidence type="ECO:0000256" key="5">
    <source>
        <dbReference type="ARBA" id="ARBA00022695"/>
    </source>
</evidence>
<dbReference type="GO" id="GO:0004515">
    <property type="term" value="F:nicotinate-nucleotide adenylyltransferase activity"/>
    <property type="evidence" value="ECO:0007669"/>
    <property type="project" value="UniProtKB-UniRule"/>
</dbReference>
<evidence type="ECO:0000256" key="10">
    <source>
        <dbReference type="HAMAP-Rule" id="MF_00244"/>
    </source>
</evidence>
<sequence>MLKKPLAEERIGILGGVFDPVHKGHVALAKSAIQELSLSWLYIVPAGIPPHKKPPLFSISERLTMLTAAFKKQKKIRVSDFEIARKRTTYTWQTLAHFKRKTKARLVFIMGADNIPEIKKWKRPARIFKLATIAVAARPGYKPLKDYPEYREKMTCFPMKPVDLSSTEIRKSLAATQGR</sequence>
<keyword evidence="8 10" id="KW-0520">NAD</keyword>
<feature type="domain" description="Cytidyltransferase-like" evidence="11">
    <location>
        <begin position="13"/>
        <end position="171"/>
    </location>
</feature>
<comment type="catalytic activity">
    <reaction evidence="9 10">
        <text>nicotinate beta-D-ribonucleotide + ATP + H(+) = deamido-NAD(+) + diphosphate</text>
        <dbReference type="Rhea" id="RHEA:22860"/>
        <dbReference type="ChEBI" id="CHEBI:15378"/>
        <dbReference type="ChEBI" id="CHEBI:30616"/>
        <dbReference type="ChEBI" id="CHEBI:33019"/>
        <dbReference type="ChEBI" id="CHEBI:57502"/>
        <dbReference type="ChEBI" id="CHEBI:58437"/>
        <dbReference type="EC" id="2.7.7.18"/>
    </reaction>
</comment>
<keyword evidence="5 10" id="KW-0548">Nucleotidyltransferase</keyword>
<evidence type="ECO:0000256" key="8">
    <source>
        <dbReference type="ARBA" id="ARBA00023027"/>
    </source>
</evidence>
<protein>
    <recommendedName>
        <fullName evidence="10">Probable nicotinate-nucleotide adenylyltransferase</fullName>
        <ecNumber evidence="10">2.7.7.18</ecNumber>
    </recommendedName>
    <alternativeName>
        <fullName evidence="10">Deamido-NAD(+) diphosphorylase</fullName>
    </alternativeName>
    <alternativeName>
        <fullName evidence="10">Deamido-NAD(+) pyrophosphorylase</fullName>
    </alternativeName>
    <alternativeName>
        <fullName evidence="10">Nicotinate mononucleotide adenylyltransferase</fullName>
        <shortName evidence="10">NaMN adenylyltransferase</shortName>
    </alternativeName>
</protein>
<dbReference type="AlphaFoldDB" id="A0A1F7F0V9"/>
<dbReference type="UniPathway" id="UPA00253">
    <property type="reaction ID" value="UER00332"/>
</dbReference>
<accession>A0A1F7F0V9</accession>
<evidence type="ECO:0000256" key="3">
    <source>
        <dbReference type="ARBA" id="ARBA00022642"/>
    </source>
</evidence>
<evidence type="ECO:0000256" key="1">
    <source>
        <dbReference type="ARBA" id="ARBA00002324"/>
    </source>
</evidence>
<comment type="caution">
    <text evidence="12">The sequence shown here is derived from an EMBL/GenBank/DDBJ whole genome shotgun (WGS) entry which is preliminary data.</text>
</comment>
<evidence type="ECO:0000259" key="11">
    <source>
        <dbReference type="Pfam" id="PF01467"/>
    </source>
</evidence>
<gene>
    <name evidence="10" type="primary">nadD</name>
    <name evidence="12" type="ORF">A2519_01230</name>
</gene>
<dbReference type="EMBL" id="MFYX01000150">
    <property type="protein sequence ID" value="OGK00258.1"/>
    <property type="molecule type" value="Genomic_DNA"/>
</dbReference>
<evidence type="ECO:0000313" key="13">
    <source>
        <dbReference type="Proteomes" id="UP000179243"/>
    </source>
</evidence>
<evidence type="ECO:0000256" key="2">
    <source>
        <dbReference type="ARBA" id="ARBA00005019"/>
    </source>
</evidence>
<keyword evidence="4 10" id="KW-0808">Transferase</keyword>
<dbReference type="GO" id="GO:0009435">
    <property type="term" value="P:NAD+ biosynthetic process"/>
    <property type="evidence" value="ECO:0007669"/>
    <property type="project" value="UniProtKB-UniRule"/>
</dbReference>
<comment type="pathway">
    <text evidence="2 10">Cofactor biosynthesis; NAD(+) biosynthesis; deamido-NAD(+) from nicotinate D-ribonucleotide: step 1/1.</text>
</comment>
<dbReference type="PANTHER" id="PTHR39321:SF3">
    <property type="entry name" value="PHOSPHOPANTETHEINE ADENYLYLTRANSFERASE"/>
    <property type="match status" value="1"/>
</dbReference>
<dbReference type="InterPro" id="IPR005248">
    <property type="entry name" value="NadD/NMNAT"/>
</dbReference>
<proteinExistence type="inferred from homology"/>
<dbReference type="SUPFAM" id="SSF52374">
    <property type="entry name" value="Nucleotidylyl transferase"/>
    <property type="match status" value="1"/>
</dbReference>
<dbReference type="NCBIfam" id="TIGR00482">
    <property type="entry name" value="nicotinate (nicotinamide) nucleotide adenylyltransferase"/>
    <property type="match status" value="1"/>
</dbReference>
<comment type="similarity">
    <text evidence="10">Belongs to the NadD family.</text>
</comment>
<dbReference type="Proteomes" id="UP000179243">
    <property type="component" value="Unassembled WGS sequence"/>
</dbReference>
<dbReference type="InterPro" id="IPR004821">
    <property type="entry name" value="Cyt_trans-like"/>
</dbReference>
<evidence type="ECO:0000256" key="6">
    <source>
        <dbReference type="ARBA" id="ARBA00022741"/>
    </source>
</evidence>
<name>A0A1F7F0V9_UNCRA</name>
<dbReference type="EC" id="2.7.7.18" evidence="10"/>
<dbReference type="HAMAP" id="MF_00244">
    <property type="entry name" value="NaMN_adenylyltr"/>
    <property type="match status" value="1"/>
</dbReference>